<reference evidence="1 2" key="1">
    <citation type="journal article" date="2019" name="Emerg. Microbes Infect.">
        <title>Comprehensive subspecies identification of 175 nontuberculous mycobacteria species based on 7547 genomic profiles.</title>
        <authorList>
            <person name="Matsumoto Y."/>
            <person name="Kinjo T."/>
            <person name="Motooka D."/>
            <person name="Nabeya D."/>
            <person name="Jung N."/>
            <person name="Uechi K."/>
            <person name="Horii T."/>
            <person name="Iida T."/>
            <person name="Fujita J."/>
            <person name="Nakamura S."/>
        </authorList>
    </citation>
    <scope>NUCLEOTIDE SEQUENCE [LARGE SCALE GENOMIC DNA]</scope>
    <source>
        <strain evidence="1 2">JCM 30996</strain>
    </source>
</reference>
<dbReference type="Proteomes" id="UP000465304">
    <property type="component" value="Unassembled WGS sequence"/>
</dbReference>
<accession>A0A7I9ZHD8</accession>
<dbReference type="AlphaFoldDB" id="A0A7I9ZHD8"/>
<protein>
    <submittedName>
        <fullName evidence="1">Uncharacterized protein</fullName>
    </submittedName>
</protein>
<keyword evidence="2" id="KW-1185">Reference proteome</keyword>
<name>A0A7I9ZHD8_9MYCO</name>
<dbReference type="EMBL" id="BLLB01000002">
    <property type="protein sequence ID" value="GFH00018.1"/>
    <property type="molecule type" value="Genomic_DNA"/>
</dbReference>
<sequence>MTDIGEAAPEHLRGLPLSLRRETRIVGHFTCSACPREEKFRWLYARCTAEGALLCNHCALQWHVGGRYVGWRLCRRCREPRWVGDERSQFTLSPVAYAINRTICDRCVSEDRRTVAVTTECAQCRNPFTAKRSDARFCSGRCRTAAHRAVTATSAQSGTSTRDSGGADDQ</sequence>
<comment type="caution">
    <text evidence="1">The sequence shown here is derived from an EMBL/GenBank/DDBJ whole genome shotgun (WGS) entry which is preliminary data.</text>
</comment>
<gene>
    <name evidence="1" type="ORF">MHIP_05010</name>
</gene>
<organism evidence="1 2">
    <name type="scientific">Mycolicibacterium hippocampi</name>
    <dbReference type="NCBI Taxonomy" id="659824"/>
    <lineage>
        <taxon>Bacteria</taxon>
        <taxon>Bacillati</taxon>
        <taxon>Actinomycetota</taxon>
        <taxon>Actinomycetes</taxon>
        <taxon>Mycobacteriales</taxon>
        <taxon>Mycobacteriaceae</taxon>
        <taxon>Mycolicibacterium</taxon>
    </lineage>
</organism>
<evidence type="ECO:0000313" key="1">
    <source>
        <dbReference type="EMBL" id="GFH00018.1"/>
    </source>
</evidence>
<evidence type="ECO:0000313" key="2">
    <source>
        <dbReference type="Proteomes" id="UP000465304"/>
    </source>
</evidence>
<proteinExistence type="predicted"/>